<accession>A0A6A4X2F1</accession>
<keyword evidence="3" id="KW-1185">Reference proteome</keyword>
<evidence type="ECO:0000259" key="1">
    <source>
        <dbReference type="Pfam" id="PF11976"/>
    </source>
</evidence>
<dbReference type="AlphaFoldDB" id="A0A6A4X2F1"/>
<dbReference type="Gene3D" id="3.10.20.90">
    <property type="entry name" value="Phosphatidylinositol 3-kinase Catalytic Subunit, Chain A, domain 1"/>
    <property type="match status" value="1"/>
</dbReference>
<evidence type="ECO:0000313" key="3">
    <source>
        <dbReference type="Proteomes" id="UP000440578"/>
    </source>
</evidence>
<gene>
    <name evidence="2" type="primary">Sumo3</name>
    <name evidence="2" type="ORF">FJT64_020280</name>
</gene>
<sequence>MAAYCSRVDLSVDAVQFWFDGVEATADDTPQIRDMEDEVTIEMFFTPVPSFYPQDIEILLLHAATPSGLDRQLYLMRARGCSLGAAPLLPRERTP</sequence>
<organism evidence="2 3">
    <name type="scientific">Amphibalanus amphitrite</name>
    <name type="common">Striped barnacle</name>
    <name type="synonym">Balanus amphitrite</name>
    <dbReference type="NCBI Taxonomy" id="1232801"/>
    <lineage>
        <taxon>Eukaryota</taxon>
        <taxon>Metazoa</taxon>
        <taxon>Ecdysozoa</taxon>
        <taxon>Arthropoda</taxon>
        <taxon>Crustacea</taxon>
        <taxon>Multicrustacea</taxon>
        <taxon>Cirripedia</taxon>
        <taxon>Thoracica</taxon>
        <taxon>Thoracicalcarea</taxon>
        <taxon>Balanomorpha</taxon>
        <taxon>Balanoidea</taxon>
        <taxon>Balanidae</taxon>
        <taxon>Amphibalaninae</taxon>
        <taxon>Amphibalanus</taxon>
    </lineage>
</organism>
<name>A0A6A4X2F1_AMPAM</name>
<protein>
    <submittedName>
        <fullName evidence="2">Small ubiquitin-related modifier 3</fullName>
    </submittedName>
</protein>
<feature type="domain" description="Rad60/SUMO-like" evidence="1">
    <location>
        <begin position="1"/>
        <end position="43"/>
    </location>
</feature>
<evidence type="ECO:0000313" key="2">
    <source>
        <dbReference type="EMBL" id="KAF0308482.1"/>
    </source>
</evidence>
<dbReference type="InterPro" id="IPR029071">
    <property type="entry name" value="Ubiquitin-like_domsf"/>
</dbReference>
<proteinExistence type="predicted"/>
<reference evidence="2 3" key="1">
    <citation type="submission" date="2019-07" db="EMBL/GenBank/DDBJ databases">
        <title>Draft genome assembly of a fouling barnacle, Amphibalanus amphitrite (Darwin, 1854): The first reference genome for Thecostraca.</title>
        <authorList>
            <person name="Kim W."/>
        </authorList>
    </citation>
    <scope>NUCLEOTIDE SEQUENCE [LARGE SCALE GENOMIC DNA]</scope>
    <source>
        <strain evidence="2">SNU_AA5</strain>
        <tissue evidence="2">Soma without cirri and trophi</tissue>
    </source>
</reference>
<dbReference type="InterPro" id="IPR022617">
    <property type="entry name" value="Rad60/SUMO-like_dom"/>
</dbReference>
<dbReference type="SUPFAM" id="SSF54236">
    <property type="entry name" value="Ubiquitin-like"/>
    <property type="match status" value="1"/>
</dbReference>
<comment type="caution">
    <text evidence="2">The sequence shown here is derived from an EMBL/GenBank/DDBJ whole genome shotgun (WGS) entry which is preliminary data.</text>
</comment>
<dbReference type="Proteomes" id="UP000440578">
    <property type="component" value="Unassembled WGS sequence"/>
</dbReference>
<dbReference type="EMBL" id="VIIS01000482">
    <property type="protein sequence ID" value="KAF0308482.1"/>
    <property type="molecule type" value="Genomic_DNA"/>
</dbReference>
<dbReference type="Pfam" id="PF11976">
    <property type="entry name" value="Rad60-SLD"/>
    <property type="match status" value="1"/>
</dbReference>